<proteinExistence type="predicted"/>
<evidence type="ECO:0000313" key="2">
    <source>
        <dbReference type="Proteomes" id="UP000076842"/>
    </source>
</evidence>
<dbReference type="OrthoDB" id="10487346at2759"/>
<keyword evidence="2" id="KW-1185">Reference proteome</keyword>
<organism evidence="1 2">
    <name type="scientific">Calocera cornea HHB12733</name>
    <dbReference type="NCBI Taxonomy" id="1353952"/>
    <lineage>
        <taxon>Eukaryota</taxon>
        <taxon>Fungi</taxon>
        <taxon>Dikarya</taxon>
        <taxon>Basidiomycota</taxon>
        <taxon>Agaricomycotina</taxon>
        <taxon>Dacrymycetes</taxon>
        <taxon>Dacrymycetales</taxon>
        <taxon>Dacrymycetaceae</taxon>
        <taxon>Calocera</taxon>
    </lineage>
</organism>
<dbReference type="InParanoid" id="A0A165EP76"/>
<gene>
    <name evidence="1" type="ORF">CALCODRAFT_510230</name>
</gene>
<dbReference type="AlphaFoldDB" id="A0A165EP76"/>
<dbReference type="EMBL" id="KV423998">
    <property type="protein sequence ID" value="KZT55258.1"/>
    <property type="molecule type" value="Genomic_DNA"/>
</dbReference>
<accession>A0A165EP76</accession>
<evidence type="ECO:0008006" key="3">
    <source>
        <dbReference type="Google" id="ProtNLM"/>
    </source>
</evidence>
<protein>
    <recommendedName>
        <fullName evidence="3">F-box domain-containing protein</fullName>
    </recommendedName>
</protein>
<dbReference type="Proteomes" id="UP000076842">
    <property type="component" value="Unassembled WGS sequence"/>
</dbReference>
<sequence length="211" mass="23865">MSLMDIQQLSSFIAQSKRTIMHIQLKILREGEYSLTDIAPLYECHEIRSLDLGVGGQLVNTADLQFQRMAQAWPHLRELSVVTEAWRDDAWTVTFEGGELTPVSLDVLHPFALHCPELSEVRITGIGAPPTTYPVLPLQAGVVQASMIHFKLDDLSNDVAKAADVARLLDGLYPDREIRFLGDSRYATRVRKALHKHRRLRLELENAQELE</sequence>
<name>A0A165EP76_9BASI</name>
<evidence type="ECO:0000313" key="1">
    <source>
        <dbReference type="EMBL" id="KZT55258.1"/>
    </source>
</evidence>
<reference evidence="1 2" key="1">
    <citation type="journal article" date="2016" name="Mol. Biol. Evol.">
        <title>Comparative Genomics of Early-Diverging Mushroom-Forming Fungi Provides Insights into the Origins of Lignocellulose Decay Capabilities.</title>
        <authorList>
            <person name="Nagy L.G."/>
            <person name="Riley R."/>
            <person name="Tritt A."/>
            <person name="Adam C."/>
            <person name="Daum C."/>
            <person name="Floudas D."/>
            <person name="Sun H."/>
            <person name="Yadav J.S."/>
            <person name="Pangilinan J."/>
            <person name="Larsson K.H."/>
            <person name="Matsuura K."/>
            <person name="Barry K."/>
            <person name="Labutti K."/>
            <person name="Kuo R."/>
            <person name="Ohm R.A."/>
            <person name="Bhattacharya S.S."/>
            <person name="Shirouzu T."/>
            <person name="Yoshinaga Y."/>
            <person name="Martin F.M."/>
            <person name="Grigoriev I.V."/>
            <person name="Hibbett D.S."/>
        </authorList>
    </citation>
    <scope>NUCLEOTIDE SEQUENCE [LARGE SCALE GENOMIC DNA]</scope>
    <source>
        <strain evidence="1 2">HHB12733</strain>
    </source>
</reference>